<dbReference type="SMART" id="SM00304">
    <property type="entry name" value="HAMP"/>
    <property type="match status" value="1"/>
</dbReference>
<evidence type="ECO:0000259" key="12">
    <source>
        <dbReference type="PROSITE" id="PS50111"/>
    </source>
</evidence>
<dbReference type="SUPFAM" id="SSF103190">
    <property type="entry name" value="Sensory domain-like"/>
    <property type="match status" value="1"/>
</dbReference>
<dbReference type="Gene3D" id="3.30.450.20">
    <property type="entry name" value="PAS domain"/>
    <property type="match status" value="1"/>
</dbReference>
<dbReference type="InterPro" id="IPR004089">
    <property type="entry name" value="MCPsignal_dom"/>
</dbReference>
<feature type="domain" description="HAMP" evidence="13">
    <location>
        <begin position="309"/>
        <end position="364"/>
    </location>
</feature>
<dbReference type="Gene3D" id="1.10.287.950">
    <property type="entry name" value="Methyl-accepting chemotaxis protein"/>
    <property type="match status" value="1"/>
</dbReference>
<keyword evidence="4" id="KW-0145">Chemotaxis</keyword>
<dbReference type="EMBL" id="JAPRAT010000004">
    <property type="protein sequence ID" value="MCZ0702274.1"/>
    <property type="molecule type" value="Genomic_DNA"/>
</dbReference>
<keyword evidence="8 10" id="KW-0807">Transducer</keyword>
<evidence type="ECO:0000256" key="7">
    <source>
        <dbReference type="ARBA" id="ARBA00023136"/>
    </source>
</evidence>
<sequence>MKEKRTMGSFFKTLKFKFMLTMLCIALIPLLGLAIMQSIQLSNTLQNNIKEQSMSLAELNRNSLNDWLDTKAAQLSNMLEAHPEFQEMDMEYIRYVLNYIEVSNSDVELASVVDKDGNIDTPGINLQERDYFVEAKETKEYAVSDIIINSETGNEQIVVALPLLDQSNDFNGLIASYVGLDVFSDTIGKISFAETGFGFLMSAQGNIIYHPDDNIAGENYTNLDLNDETMQAFEQEILGKETGFVTYTDNLGDEKIAAFSSVPKTGWRIVVTAPTSEVYAEAQAVAQKSVFLIMTVVMLVIVIAFILANMLSKPIVQASKHINVLANADFTQTVPEKLMKRKDEIGDLAQSMNQMQGSLLDLIKSVSGATNQLSTSSEELSQSASEVTEGSKQIATTMQELSSGTEAQANSSGTISELMEAFVGKVTEANKGTMHTSKESQSIIKQTDEGKELMEQSVTQMQVIHQIVQDAVQKVQGLDQQSKEISKLVEVIQGIAEQTNLLALNAAIEAARAGEHGKGFAVVADEVRKLAEEVTSSIGNITNIVNGIQKESNEVTNSLQNGYEVVEEGSKQIAVTGEKFVEINQSVSSMATMIQSISVQLTEIAEDSGKMNESIEEIASVSQESAAGVEQTSASAEQLLGSMEEVTNSADHLAKLAEDLSVQVSQFKISKE</sequence>
<dbReference type="PANTHER" id="PTHR32089:SF114">
    <property type="entry name" value="METHYL-ACCEPTING CHEMOTAXIS PROTEIN MCPB"/>
    <property type="match status" value="1"/>
</dbReference>
<dbReference type="SMART" id="SM00283">
    <property type="entry name" value="MA"/>
    <property type="match status" value="1"/>
</dbReference>
<reference evidence="14" key="1">
    <citation type="submission" date="2022-11" db="EMBL/GenBank/DDBJ databases">
        <title>WGS of Natronobacillus azotifigens 24KS-1, an anaerobic diazotrophic haloalkaliphile from soda-rich habitats.</title>
        <authorList>
            <person name="Sorokin D.Y."/>
            <person name="Merkel A.Y."/>
        </authorList>
    </citation>
    <scope>NUCLEOTIDE SEQUENCE</scope>
    <source>
        <strain evidence="14">24KS-1</strain>
    </source>
</reference>
<evidence type="ECO:0000256" key="3">
    <source>
        <dbReference type="ARBA" id="ARBA00022481"/>
    </source>
</evidence>
<evidence type="ECO:0000256" key="9">
    <source>
        <dbReference type="ARBA" id="ARBA00029447"/>
    </source>
</evidence>
<feature type="domain" description="Methyl-accepting transducer" evidence="12">
    <location>
        <begin position="383"/>
        <end position="640"/>
    </location>
</feature>
<evidence type="ECO:0000256" key="4">
    <source>
        <dbReference type="ARBA" id="ARBA00022500"/>
    </source>
</evidence>
<comment type="caution">
    <text evidence="14">The sequence shown here is derived from an EMBL/GenBank/DDBJ whole genome shotgun (WGS) entry which is preliminary data.</text>
</comment>
<dbReference type="CDD" id="cd11386">
    <property type="entry name" value="MCP_signal"/>
    <property type="match status" value="1"/>
</dbReference>
<dbReference type="Proteomes" id="UP001084197">
    <property type="component" value="Unassembled WGS sequence"/>
</dbReference>
<dbReference type="PROSITE" id="PS50885">
    <property type="entry name" value="HAMP"/>
    <property type="match status" value="1"/>
</dbReference>
<evidence type="ECO:0000256" key="6">
    <source>
        <dbReference type="ARBA" id="ARBA00022989"/>
    </source>
</evidence>
<evidence type="ECO:0000256" key="5">
    <source>
        <dbReference type="ARBA" id="ARBA00022692"/>
    </source>
</evidence>
<evidence type="ECO:0000256" key="10">
    <source>
        <dbReference type="PROSITE-ProRule" id="PRU00284"/>
    </source>
</evidence>
<evidence type="ECO:0000313" key="15">
    <source>
        <dbReference type="Proteomes" id="UP001084197"/>
    </source>
</evidence>
<comment type="subcellular location">
    <subcellularLocation>
        <location evidence="1">Cell membrane</location>
        <topology evidence="1">Multi-pass membrane protein</topology>
    </subcellularLocation>
</comment>
<dbReference type="CDD" id="cd12914">
    <property type="entry name" value="PDC1_DGC_like"/>
    <property type="match status" value="1"/>
</dbReference>
<dbReference type="AlphaFoldDB" id="A0A9J6R9C2"/>
<proteinExistence type="inferred from homology"/>
<evidence type="ECO:0000259" key="13">
    <source>
        <dbReference type="PROSITE" id="PS50885"/>
    </source>
</evidence>
<feature type="transmembrane region" description="Helical" evidence="11">
    <location>
        <begin position="290"/>
        <end position="311"/>
    </location>
</feature>
<dbReference type="Pfam" id="PF02743">
    <property type="entry name" value="dCache_1"/>
    <property type="match status" value="1"/>
</dbReference>
<keyword evidence="7 11" id="KW-0472">Membrane</keyword>
<dbReference type="Pfam" id="PF00015">
    <property type="entry name" value="MCPsignal"/>
    <property type="match status" value="1"/>
</dbReference>
<dbReference type="PANTHER" id="PTHR32089">
    <property type="entry name" value="METHYL-ACCEPTING CHEMOTAXIS PROTEIN MCPB"/>
    <property type="match status" value="1"/>
</dbReference>
<dbReference type="CDD" id="cd06225">
    <property type="entry name" value="HAMP"/>
    <property type="match status" value="1"/>
</dbReference>
<dbReference type="RefSeq" id="WP_268779041.1">
    <property type="nucleotide sequence ID" value="NZ_JAPRAT010000004.1"/>
</dbReference>
<dbReference type="CDD" id="cd12912">
    <property type="entry name" value="PDC2_MCP_like"/>
    <property type="match status" value="1"/>
</dbReference>
<comment type="similarity">
    <text evidence="9">Belongs to the methyl-accepting chemotaxis (MCP) protein family.</text>
</comment>
<dbReference type="InterPro" id="IPR029151">
    <property type="entry name" value="Sensor-like_sf"/>
</dbReference>
<keyword evidence="3" id="KW-0488">Methylation</keyword>
<evidence type="ECO:0000256" key="1">
    <source>
        <dbReference type="ARBA" id="ARBA00004651"/>
    </source>
</evidence>
<evidence type="ECO:0000256" key="8">
    <source>
        <dbReference type="ARBA" id="ARBA00023224"/>
    </source>
</evidence>
<dbReference type="PROSITE" id="PS50111">
    <property type="entry name" value="CHEMOTAXIS_TRANSDUC_2"/>
    <property type="match status" value="1"/>
</dbReference>
<dbReference type="GO" id="GO:0005886">
    <property type="term" value="C:plasma membrane"/>
    <property type="evidence" value="ECO:0007669"/>
    <property type="project" value="UniProtKB-SubCell"/>
</dbReference>
<keyword evidence="6 11" id="KW-1133">Transmembrane helix</keyword>
<dbReference type="GO" id="GO:0006935">
    <property type="term" value="P:chemotaxis"/>
    <property type="evidence" value="ECO:0007669"/>
    <property type="project" value="UniProtKB-KW"/>
</dbReference>
<keyword evidence="2" id="KW-1003">Cell membrane</keyword>
<dbReference type="SUPFAM" id="SSF58104">
    <property type="entry name" value="Methyl-accepting chemotaxis protein (MCP) signaling domain"/>
    <property type="match status" value="1"/>
</dbReference>
<dbReference type="InterPro" id="IPR033479">
    <property type="entry name" value="dCache_1"/>
</dbReference>
<dbReference type="GO" id="GO:0007165">
    <property type="term" value="P:signal transduction"/>
    <property type="evidence" value="ECO:0007669"/>
    <property type="project" value="UniProtKB-KW"/>
</dbReference>
<dbReference type="Pfam" id="PF00672">
    <property type="entry name" value="HAMP"/>
    <property type="match status" value="1"/>
</dbReference>
<name>A0A9J6R9C2_9BACI</name>
<evidence type="ECO:0000256" key="11">
    <source>
        <dbReference type="SAM" id="Phobius"/>
    </source>
</evidence>
<protein>
    <submittedName>
        <fullName evidence="14">Methyl-accepting chemotaxis protein</fullName>
    </submittedName>
</protein>
<evidence type="ECO:0000313" key="14">
    <source>
        <dbReference type="EMBL" id="MCZ0702274.1"/>
    </source>
</evidence>
<accession>A0A9J6R9C2</accession>
<gene>
    <name evidence="14" type="ORF">OWO01_03490</name>
</gene>
<dbReference type="InterPro" id="IPR003660">
    <property type="entry name" value="HAMP_dom"/>
</dbReference>
<evidence type="ECO:0000256" key="2">
    <source>
        <dbReference type="ARBA" id="ARBA00022475"/>
    </source>
</evidence>
<keyword evidence="5 11" id="KW-0812">Transmembrane</keyword>
<keyword evidence="15" id="KW-1185">Reference proteome</keyword>
<organism evidence="14 15">
    <name type="scientific">Natronobacillus azotifigens</name>
    <dbReference type="NCBI Taxonomy" id="472978"/>
    <lineage>
        <taxon>Bacteria</taxon>
        <taxon>Bacillati</taxon>
        <taxon>Bacillota</taxon>
        <taxon>Bacilli</taxon>
        <taxon>Bacillales</taxon>
        <taxon>Bacillaceae</taxon>
        <taxon>Natronobacillus</taxon>
    </lineage>
</organism>